<gene>
    <name evidence="1" type="ORF">HU760_005590</name>
</gene>
<reference evidence="1 2" key="1">
    <citation type="journal article" date="2020" name="Microorganisms">
        <title>Reliable Identification of Environmental Pseudomonas Isolates Using the rpoD Gene.</title>
        <authorList>
            <consortium name="The Broad Institute Genome Sequencing Platform"/>
            <person name="Girard L."/>
            <person name="Lood C."/>
            <person name="Rokni-Zadeh H."/>
            <person name="van Noort V."/>
            <person name="Lavigne R."/>
            <person name="De Mot R."/>
        </authorList>
    </citation>
    <scope>NUCLEOTIDE SEQUENCE [LARGE SCALE GENOMIC DNA]</scope>
    <source>
        <strain evidence="1 2">RD9SR1</strain>
    </source>
</reference>
<sequence length="421" mass="45388">MIKTNKLLDPEFAEGGIFTPPSPITSVHASLKTTKGRIFAASTSGEFALFRLDQNNLLDKHFGSNGTGLVTGTFKEEYLSRSEHLLALDNDRLLLVGSTTDNTFYGSRAALACFTNDGVLDDQFGSNGFVVIEPTELVPGTPPAPPRVRAPDLFNSQQSVEAPKHAAKVTAHGADGSFYVLANDSRGGLAIILKYLRNGKLDLSFNKTGYRYLIRSALDFSHATTLHVDETCILVGGHLQQGLEGNVNALAIKLTHDGEYDKTFGEKGFGFFTDQLTSLADFVVLPDKSLVACGNGPSLQNLLVALTPCGEIDESFDSSPLNPGGSVKWECITYSDQPSPNLVPIGVLSKDNNFPMLIARYDTKGRIDLSFAEDGYGTVTVQRFTLPLGCERDDTGAVLACGIAQLDSPTQPFVVRLRTNQ</sequence>
<evidence type="ECO:0008006" key="3">
    <source>
        <dbReference type="Google" id="ProtNLM"/>
    </source>
</evidence>
<comment type="caution">
    <text evidence="1">The sequence shown here is derived from an EMBL/GenBank/DDBJ whole genome shotgun (WGS) entry which is preliminary data.</text>
</comment>
<accession>A0ABS6Q7D4</accession>
<evidence type="ECO:0000313" key="1">
    <source>
        <dbReference type="EMBL" id="MBV4490070.1"/>
    </source>
</evidence>
<dbReference type="Pfam" id="PF17164">
    <property type="entry name" value="DUF5122"/>
    <property type="match status" value="1"/>
</dbReference>
<dbReference type="Proteomes" id="UP000609530">
    <property type="component" value="Unassembled WGS sequence"/>
</dbReference>
<dbReference type="InterPro" id="IPR013431">
    <property type="entry name" value="Delta_60_rpt"/>
</dbReference>
<dbReference type="EMBL" id="JABWRZ020000001">
    <property type="protein sequence ID" value="MBV4490070.1"/>
    <property type="molecule type" value="Genomic_DNA"/>
</dbReference>
<protein>
    <recommendedName>
        <fullName evidence="3">Delta-60 repeat domain-containing protein</fullName>
    </recommendedName>
</protein>
<dbReference type="NCBIfam" id="TIGR02608">
    <property type="entry name" value="delta_60_rpt"/>
    <property type="match status" value="3"/>
</dbReference>
<evidence type="ECO:0000313" key="2">
    <source>
        <dbReference type="Proteomes" id="UP000609530"/>
    </source>
</evidence>
<name>A0ABS6Q7D4_9PSED</name>
<dbReference type="Gene3D" id="2.80.10.50">
    <property type="match status" value="2"/>
</dbReference>
<organism evidence="1 2">
    <name type="scientific">Pseudomonas oryzicola</name>
    <dbReference type="NCBI Taxonomy" id="485876"/>
    <lineage>
        <taxon>Bacteria</taxon>
        <taxon>Pseudomonadati</taxon>
        <taxon>Pseudomonadota</taxon>
        <taxon>Gammaproteobacteria</taxon>
        <taxon>Pseudomonadales</taxon>
        <taxon>Pseudomonadaceae</taxon>
        <taxon>Pseudomonas</taxon>
    </lineage>
</organism>
<keyword evidence="2" id="KW-1185">Reference proteome</keyword>
<dbReference type="RefSeq" id="WP_186675093.1">
    <property type="nucleotide sequence ID" value="NZ_JABWRZ020000001.1"/>
</dbReference>
<proteinExistence type="predicted"/>